<proteinExistence type="predicted"/>
<gene>
    <name evidence="1" type="ORF">rpr22_0924</name>
</gene>
<dbReference type="EMBL" id="CP001584">
    <property type="protein sequence ID" value="ADE30434.1"/>
    <property type="molecule type" value="Genomic_DNA"/>
</dbReference>
<dbReference type="AlphaFoldDB" id="D5AYE5"/>
<evidence type="ECO:0000313" key="1">
    <source>
        <dbReference type="EMBL" id="ADE30434.1"/>
    </source>
</evidence>
<sequence length="43" mass="4983">MCDESECKFLVEILNTSNSFLIAGEKTIVALKYMRNLEKMIKK</sequence>
<protein>
    <submittedName>
        <fullName evidence="1">Uncharacterized protein</fullName>
    </submittedName>
</protein>
<evidence type="ECO:0000313" key="2">
    <source>
        <dbReference type="Proteomes" id="UP000006931"/>
    </source>
</evidence>
<name>D5AYE5_RICPP</name>
<reference evidence="1 2" key="1">
    <citation type="journal article" date="2010" name="Genome Res.">
        <title>Genomic, proteomic, and transcriptomic analysis of virulent and avirulent Rickettsia prowazekii reveals its adaptive mutation capabilities.</title>
        <authorList>
            <person name="Bechah Y."/>
            <person name="El Karkouri K."/>
            <person name="Mediannikov O."/>
            <person name="Leroy Q."/>
            <person name="Pelletier N."/>
            <person name="Robert C."/>
            <person name="Medigue C."/>
            <person name="Mege J.L."/>
            <person name="Raoult D."/>
        </authorList>
    </citation>
    <scope>NUCLEOTIDE SEQUENCE [LARGE SCALE GENOMIC DNA]</scope>
    <source>
        <strain evidence="1 2">Rp22</strain>
    </source>
</reference>
<accession>D5AYE5</accession>
<dbReference type="HOGENOM" id="CLU_3238940_0_0_5"/>
<dbReference type="Proteomes" id="UP000006931">
    <property type="component" value="Chromosome"/>
</dbReference>
<dbReference type="KEGG" id="rpq:rpr22_0924"/>
<organism evidence="1 2">
    <name type="scientific">Rickettsia prowazekii (strain Rp22)</name>
    <dbReference type="NCBI Taxonomy" id="449216"/>
    <lineage>
        <taxon>Bacteria</taxon>
        <taxon>Pseudomonadati</taxon>
        <taxon>Pseudomonadota</taxon>
        <taxon>Alphaproteobacteria</taxon>
        <taxon>Rickettsiales</taxon>
        <taxon>Rickettsiaceae</taxon>
        <taxon>Rickettsieae</taxon>
        <taxon>Rickettsia</taxon>
        <taxon>typhus group</taxon>
    </lineage>
</organism>
<dbReference type="PATRIC" id="fig|449216.3.peg.882"/>